<dbReference type="PANTHER" id="PTHR34072:SF59">
    <property type="entry name" value="CCHC-TYPE INTEGRASE"/>
    <property type="match status" value="1"/>
</dbReference>
<dbReference type="PANTHER" id="PTHR34072">
    <property type="entry name" value="ENZYMATIC POLYPROTEIN-RELATED"/>
    <property type="match status" value="1"/>
</dbReference>
<dbReference type="InterPro" id="IPR043502">
    <property type="entry name" value="DNA/RNA_pol_sf"/>
</dbReference>
<dbReference type="EMBL" id="CP133614">
    <property type="protein sequence ID" value="WMV18680.1"/>
    <property type="molecule type" value="Genomic_DNA"/>
</dbReference>
<feature type="non-terminal residue" evidence="2">
    <location>
        <position position="1"/>
    </location>
</feature>
<evidence type="ECO:0000259" key="1">
    <source>
        <dbReference type="Pfam" id="PF17919"/>
    </source>
</evidence>
<protein>
    <recommendedName>
        <fullName evidence="1">Reverse transcriptase/retrotransposon-derived protein RNase H-like domain-containing protein</fullName>
    </recommendedName>
</protein>
<dbReference type="Pfam" id="PF17919">
    <property type="entry name" value="RT_RNaseH_2"/>
    <property type="match status" value="1"/>
</dbReference>
<organism evidence="2 3">
    <name type="scientific">Solanum verrucosum</name>
    <dbReference type="NCBI Taxonomy" id="315347"/>
    <lineage>
        <taxon>Eukaryota</taxon>
        <taxon>Viridiplantae</taxon>
        <taxon>Streptophyta</taxon>
        <taxon>Embryophyta</taxon>
        <taxon>Tracheophyta</taxon>
        <taxon>Spermatophyta</taxon>
        <taxon>Magnoliopsida</taxon>
        <taxon>eudicotyledons</taxon>
        <taxon>Gunneridae</taxon>
        <taxon>Pentapetalae</taxon>
        <taxon>asterids</taxon>
        <taxon>lamiids</taxon>
        <taxon>Solanales</taxon>
        <taxon>Solanaceae</taxon>
        <taxon>Solanoideae</taxon>
        <taxon>Solaneae</taxon>
        <taxon>Solanum</taxon>
    </lineage>
</organism>
<keyword evidence="3" id="KW-1185">Reference proteome</keyword>
<name>A0AAF0QAM9_SOLVR</name>
<dbReference type="Proteomes" id="UP001234989">
    <property type="component" value="Chromosome 3"/>
</dbReference>
<accession>A0AAF0QAM9</accession>
<dbReference type="AlphaFoldDB" id="A0AAF0QAM9"/>
<dbReference type="InterPro" id="IPR043128">
    <property type="entry name" value="Rev_trsase/Diguanyl_cyclase"/>
</dbReference>
<sequence length="238" mass="26863">SGSTALTQTHLSNLTSPIDIRSFLDSADYYRIFVERFSSIASPLTKLTQKRVKFQRSDECEKNFLELKTRLTTVSILTLPDVSNGYVIYCDASKVVLGCVFMQRGKVIAYASIQLKVYEKNYQTHNLEPTSILNLRQRRWLEFFKDYDINVFYYLGKANVVADALSRLSMGSVAPVEGENKELAKYIHRLAHLGVCLTDTSDDAVIVQNGSESLLVAEVKEKQDSDPILLQLKGVVHQ</sequence>
<feature type="domain" description="Reverse transcriptase/retrotransposon-derived protein RNase H-like" evidence="1">
    <location>
        <begin position="58"/>
        <end position="135"/>
    </location>
</feature>
<gene>
    <name evidence="2" type="ORF">MTR67_012065</name>
</gene>
<dbReference type="Gene3D" id="3.30.70.270">
    <property type="match status" value="1"/>
</dbReference>
<dbReference type="SUPFAM" id="SSF56672">
    <property type="entry name" value="DNA/RNA polymerases"/>
    <property type="match status" value="1"/>
</dbReference>
<dbReference type="InterPro" id="IPR041577">
    <property type="entry name" value="RT_RNaseH_2"/>
</dbReference>
<proteinExistence type="predicted"/>
<evidence type="ECO:0000313" key="2">
    <source>
        <dbReference type="EMBL" id="WMV18680.1"/>
    </source>
</evidence>
<reference evidence="2" key="1">
    <citation type="submission" date="2023-08" db="EMBL/GenBank/DDBJ databases">
        <title>A de novo genome assembly of Solanum verrucosum Schlechtendal, a Mexican diploid species geographically isolated from the other diploid A-genome species in potato relatives.</title>
        <authorList>
            <person name="Hosaka K."/>
        </authorList>
    </citation>
    <scope>NUCLEOTIDE SEQUENCE</scope>
    <source>
        <tissue evidence="2">Young leaves</tissue>
    </source>
</reference>
<evidence type="ECO:0000313" key="3">
    <source>
        <dbReference type="Proteomes" id="UP001234989"/>
    </source>
</evidence>